<keyword evidence="3" id="KW-0812">Transmembrane</keyword>
<accession>N0DZC9</accession>
<dbReference type="RefSeq" id="WP_010849884.1">
    <property type="nucleotide sequence ID" value="NZ_HF570956.1"/>
</dbReference>
<dbReference type="Proteomes" id="UP000013167">
    <property type="component" value="Unassembled WGS sequence"/>
</dbReference>
<dbReference type="GO" id="GO:0006465">
    <property type="term" value="P:signal peptide processing"/>
    <property type="evidence" value="ECO:0007669"/>
    <property type="project" value="TreeGrafter"/>
</dbReference>
<dbReference type="InterPro" id="IPR050882">
    <property type="entry name" value="Prepilin_peptidase/N-MTase"/>
</dbReference>
<dbReference type="PANTHER" id="PTHR30487">
    <property type="entry name" value="TYPE 4 PREPILIN-LIKE PROTEINS LEADER PEPTIDE-PROCESSING ENZYME"/>
    <property type="match status" value="1"/>
</dbReference>
<keyword evidence="3" id="KW-1133">Transmembrane helix</keyword>
<dbReference type="PANTHER" id="PTHR30487:SF0">
    <property type="entry name" value="PREPILIN LEADER PEPTIDASE_N-METHYLTRANSFERASE-RELATED"/>
    <property type="match status" value="1"/>
</dbReference>
<dbReference type="Pfam" id="PF01478">
    <property type="entry name" value="Peptidase_A24"/>
    <property type="match status" value="1"/>
</dbReference>
<feature type="transmembrane region" description="Helical" evidence="3">
    <location>
        <begin position="165"/>
        <end position="188"/>
    </location>
</feature>
<name>N0DZC9_9MICO</name>
<evidence type="ECO:0000313" key="6">
    <source>
        <dbReference type="Proteomes" id="UP000013167"/>
    </source>
</evidence>
<proteinExistence type="inferred from homology"/>
<keyword evidence="6" id="KW-1185">Reference proteome</keyword>
<evidence type="ECO:0000256" key="2">
    <source>
        <dbReference type="RuleBase" id="RU003793"/>
    </source>
</evidence>
<dbReference type="eggNOG" id="COG1989">
    <property type="taxonomic scope" value="Bacteria"/>
</dbReference>
<dbReference type="AlphaFoldDB" id="N0DZC9"/>
<gene>
    <name evidence="5" type="ORF">BN10_480007</name>
</gene>
<keyword evidence="3" id="KW-0472">Membrane</keyword>
<dbReference type="GO" id="GO:0004190">
    <property type="term" value="F:aspartic-type endopeptidase activity"/>
    <property type="evidence" value="ECO:0007669"/>
    <property type="project" value="InterPro"/>
</dbReference>
<feature type="transmembrane region" description="Helical" evidence="3">
    <location>
        <begin position="93"/>
        <end position="112"/>
    </location>
</feature>
<dbReference type="Gene3D" id="1.20.120.1220">
    <property type="match status" value="1"/>
</dbReference>
<protein>
    <submittedName>
        <fullName evidence="5">Peptidase A24A prepilin type IV</fullName>
    </submittedName>
</protein>
<dbReference type="STRING" id="1193181.BN10_480007"/>
<dbReference type="InterPro" id="IPR000045">
    <property type="entry name" value="Prepilin_IV_endopep_pep"/>
</dbReference>
<sequence>MSLAVVGYAALAALLALPGWRWVRAGGHRRESDTDAGDVPGARWLLPVAAVVGGVLGWVHGDSVVLTVVYVVVSVLLLILCAVDLDVHRLPDALTGPTFLIALTGLTGVAVVEDDWLSWRRALLAALVLGALYLVLVLIGGGSGMGVGDAKLAPSLGLLLGHLTWGAVLVATMATFLLGGLAALWLVLARGASRSTHLAFGPAMVAGTLGALVLPWIHWAR</sequence>
<dbReference type="InterPro" id="IPR014032">
    <property type="entry name" value="Peptidase_A24A_bac"/>
</dbReference>
<feature type="transmembrane region" description="Helical" evidence="3">
    <location>
        <begin position="124"/>
        <end position="145"/>
    </location>
</feature>
<comment type="caution">
    <text evidence="5">The sequence shown here is derived from an EMBL/GenBank/DDBJ whole genome shotgun (WGS) entry which is preliminary data.</text>
</comment>
<evidence type="ECO:0000259" key="4">
    <source>
        <dbReference type="Pfam" id="PF01478"/>
    </source>
</evidence>
<feature type="transmembrane region" description="Helical" evidence="3">
    <location>
        <begin position="64"/>
        <end position="87"/>
    </location>
</feature>
<dbReference type="PRINTS" id="PR00864">
    <property type="entry name" value="PREPILNPTASE"/>
</dbReference>
<evidence type="ECO:0000313" key="5">
    <source>
        <dbReference type="EMBL" id="CCH70008.1"/>
    </source>
</evidence>
<reference evidence="5 6" key="1">
    <citation type="journal article" date="2013" name="ISME J.">
        <title>A metabolic model for members of the genus Tetrasphaera involved in enhanced biological phosphorus removal.</title>
        <authorList>
            <person name="Kristiansen R."/>
            <person name="Nguyen H.T.T."/>
            <person name="Saunders A.M."/>
            <person name="Nielsen J.L."/>
            <person name="Wimmer R."/>
            <person name="Le V.Q."/>
            <person name="McIlroy S.J."/>
            <person name="Petrovski S."/>
            <person name="Seviour R.J."/>
            <person name="Calteau A."/>
            <person name="Nielsen K.L."/>
            <person name="Nielsen P.H."/>
        </authorList>
    </citation>
    <scope>NUCLEOTIDE SEQUENCE [LARGE SCALE GENOMIC DNA]</scope>
    <source>
        <strain evidence="5 6">Lp2</strain>
    </source>
</reference>
<comment type="similarity">
    <text evidence="1 2">Belongs to the peptidase A24 family.</text>
</comment>
<dbReference type="EMBL" id="CAIZ01000117">
    <property type="protein sequence ID" value="CCH70008.1"/>
    <property type="molecule type" value="Genomic_DNA"/>
</dbReference>
<organism evidence="5 6">
    <name type="scientific">Phycicoccus elongatus Lp2</name>
    <dbReference type="NCBI Taxonomy" id="1193181"/>
    <lineage>
        <taxon>Bacteria</taxon>
        <taxon>Bacillati</taxon>
        <taxon>Actinomycetota</taxon>
        <taxon>Actinomycetes</taxon>
        <taxon>Micrococcales</taxon>
        <taxon>Intrasporangiaceae</taxon>
        <taxon>Phycicoccus</taxon>
    </lineage>
</organism>
<feature type="transmembrane region" description="Helical" evidence="3">
    <location>
        <begin position="200"/>
        <end position="219"/>
    </location>
</feature>
<evidence type="ECO:0000256" key="1">
    <source>
        <dbReference type="ARBA" id="ARBA00005801"/>
    </source>
</evidence>
<dbReference type="HOGENOM" id="CLU_057101_2_1_11"/>
<feature type="domain" description="Prepilin type IV endopeptidase peptidase" evidence="4">
    <location>
        <begin position="72"/>
        <end position="183"/>
    </location>
</feature>
<evidence type="ECO:0000256" key="3">
    <source>
        <dbReference type="SAM" id="Phobius"/>
    </source>
</evidence>
<dbReference type="GO" id="GO:0005886">
    <property type="term" value="C:plasma membrane"/>
    <property type="evidence" value="ECO:0007669"/>
    <property type="project" value="TreeGrafter"/>
</dbReference>
<feature type="transmembrane region" description="Helical" evidence="3">
    <location>
        <begin position="41"/>
        <end position="59"/>
    </location>
</feature>